<comment type="caution">
    <text evidence="1">The sequence shown here is derived from an EMBL/GenBank/DDBJ whole genome shotgun (WGS) entry which is preliminary data.</text>
</comment>
<gene>
    <name evidence="1" type="ORF">FA13DRAFT_1609239</name>
</gene>
<proteinExistence type="predicted"/>
<evidence type="ECO:0000313" key="1">
    <source>
        <dbReference type="EMBL" id="TEB35305.1"/>
    </source>
</evidence>
<dbReference type="AlphaFoldDB" id="A0A4Y7TM88"/>
<keyword evidence="2" id="KW-1185">Reference proteome</keyword>
<dbReference type="Proteomes" id="UP000298030">
    <property type="component" value="Unassembled WGS sequence"/>
</dbReference>
<accession>A0A4Y7TM88</accession>
<feature type="non-terminal residue" evidence="1">
    <location>
        <position position="1"/>
    </location>
</feature>
<feature type="non-terminal residue" evidence="1">
    <location>
        <position position="122"/>
    </location>
</feature>
<reference evidence="1 2" key="1">
    <citation type="journal article" date="2019" name="Nat. Ecol. Evol.">
        <title>Megaphylogeny resolves global patterns of mushroom evolution.</title>
        <authorList>
            <person name="Varga T."/>
            <person name="Krizsan K."/>
            <person name="Foldi C."/>
            <person name="Dima B."/>
            <person name="Sanchez-Garcia M."/>
            <person name="Sanchez-Ramirez S."/>
            <person name="Szollosi G.J."/>
            <person name="Szarkandi J.G."/>
            <person name="Papp V."/>
            <person name="Albert L."/>
            <person name="Andreopoulos W."/>
            <person name="Angelini C."/>
            <person name="Antonin V."/>
            <person name="Barry K.W."/>
            <person name="Bougher N.L."/>
            <person name="Buchanan P."/>
            <person name="Buyck B."/>
            <person name="Bense V."/>
            <person name="Catcheside P."/>
            <person name="Chovatia M."/>
            <person name="Cooper J."/>
            <person name="Damon W."/>
            <person name="Desjardin D."/>
            <person name="Finy P."/>
            <person name="Geml J."/>
            <person name="Haridas S."/>
            <person name="Hughes K."/>
            <person name="Justo A."/>
            <person name="Karasinski D."/>
            <person name="Kautmanova I."/>
            <person name="Kiss B."/>
            <person name="Kocsube S."/>
            <person name="Kotiranta H."/>
            <person name="LaButti K.M."/>
            <person name="Lechner B.E."/>
            <person name="Liimatainen K."/>
            <person name="Lipzen A."/>
            <person name="Lukacs Z."/>
            <person name="Mihaltcheva S."/>
            <person name="Morgado L.N."/>
            <person name="Niskanen T."/>
            <person name="Noordeloos M.E."/>
            <person name="Ohm R.A."/>
            <person name="Ortiz-Santana B."/>
            <person name="Ovrebo C."/>
            <person name="Racz N."/>
            <person name="Riley R."/>
            <person name="Savchenko A."/>
            <person name="Shiryaev A."/>
            <person name="Soop K."/>
            <person name="Spirin V."/>
            <person name="Szebenyi C."/>
            <person name="Tomsovsky M."/>
            <person name="Tulloss R.E."/>
            <person name="Uehling J."/>
            <person name="Grigoriev I.V."/>
            <person name="Vagvolgyi C."/>
            <person name="Papp T."/>
            <person name="Martin F.M."/>
            <person name="Miettinen O."/>
            <person name="Hibbett D.S."/>
            <person name="Nagy L.G."/>
        </authorList>
    </citation>
    <scope>NUCLEOTIDE SEQUENCE [LARGE SCALE GENOMIC DNA]</scope>
    <source>
        <strain evidence="1 2">FP101781</strain>
    </source>
</reference>
<dbReference type="EMBL" id="QPFP01000007">
    <property type="protein sequence ID" value="TEB35305.1"/>
    <property type="molecule type" value="Genomic_DNA"/>
</dbReference>
<dbReference type="STRING" id="71717.A0A4Y7TM88"/>
<name>A0A4Y7TM88_COPMI</name>
<organism evidence="1 2">
    <name type="scientific">Coprinellus micaceus</name>
    <name type="common">Glistening ink-cap mushroom</name>
    <name type="synonym">Coprinus micaceus</name>
    <dbReference type="NCBI Taxonomy" id="71717"/>
    <lineage>
        <taxon>Eukaryota</taxon>
        <taxon>Fungi</taxon>
        <taxon>Dikarya</taxon>
        <taxon>Basidiomycota</taxon>
        <taxon>Agaricomycotina</taxon>
        <taxon>Agaricomycetes</taxon>
        <taxon>Agaricomycetidae</taxon>
        <taxon>Agaricales</taxon>
        <taxon>Agaricineae</taxon>
        <taxon>Psathyrellaceae</taxon>
        <taxon>Coprinellus</taxon>
    </lineage>
</organism>
<protein>
    <submittedName>
        <fullName evidence="1">Uncharacterized protein</fullName>
    </submittedName>
</protein>
<dbReference type="OrthoDB" id="73076at2759"/>
<sequence length="122" mass="13926">KVLCPGLTVADDPKIPSYLGHTAAIGGGARAVWKIAKEKFKRLCSGLKKKEKKVVLNTQYHERTWKNDHANLRVFSMVCEKEVQVQDDKRPPPCAECKTVLKSKAFRNILRKKPPKDENYKH</sequence>
<evidence type="ECO:0000313" key="2">
    <source>
        <dbReference type="Proteomes" id="UP000298030"/>
    </source>
</evidence>